<dbReference type="STRING" id="758803.SAMN05421803_11570"/>
<dbReference type="InterPro" id="IPR010093">
    <property type="entry name" value="SinI_DNA-bd"/>
</dbReference>
<evidence type="ECO:0000313" key="3">
    <source>
        <dbReference type="Proteomes" id="UP000184452"/>
    </source>
</evidence>
<reference evidence="2 3" key="1">
    <citation type="submission" date="2016-11" db="EMBL/GenBank/DDBJ databases">
        <authorList>
            <person name="Jaros S."/>
            <person name="Januszkiewicz K."/>
            <person name="Wedrychowicz H."/>
        </authorList>
    </citation>
    <scope>NUCLEOTIDE SEQUENCE [LARGE SCALE GENOMIC DNA]</scope>
    <source>
        <strain evidence="2 3">CGMCC 4.5723</strain>
    </source>
</reference>
<dbReference type="OrthoDB" id="9806039at2"/>
<proteinExistence type="predicted"/>
<dbReference type="RefSeq" id="WP_073381286.1">
    <property type="nucleotide sequence ID" value="NZ_FQZK01000015.1"/>
</dbReference>
<protein>
    <submittedName>
        <fullName evidence="2">DNA binding domain-containing protein, excisionase family</fullName>
    </submittedName>
</protein>
<keyword evidence="3" id="KW-1185">Reference proteome</keyword>
<dbReference type="Proteomes" id="UP000184452">
    <property type="component" value="Unassembled WGS sequence"/>
</dbReference>
<name>A0A1M6QI22_9ACTN</name>
<accession>A0A1M6QI22</accession>
<dbReference type="EMBL" id="FQZK01000015">
    <property type="protein sequence ID" value="SHK19846.1"/>
    <property type="molecule type" value="Genomic_DNA"/>
</dbReference>
<evidence type="ECO:0000313" key="2">
    <source>
        <dbReference type="EMBL" id="SHK19846.1"/>
    </source>
</evidence>
<feature type="domain" description="Helix-turn-helix" evidence="1">
    <location>
        <begin position="7"/>
        <end position="53"/>
    </location>
</feature>
<dbReference type="Pfam" id="PF12728">
    <property type="entry name" value="HTH_17"/>
    <property type="match status" value="1"/>
</dbReference>
<dbReference type="NCBIfam" id="TIGR01764">
    <property type="entry name" value="excise"/>
    <property type="match status" value="1"/>
</dbReference>
<evidence type="ECO:0000259" key="1">
    <source>
        <dbReference type="Pfam" id="PF12728"/>
    </source>
</evidence>
<dbReference type="InterPro" id="IPR041657">
    <property type="entry name" value="HTH_17"/>
</dbReference>
<dbReference type="AlphaFoldDB" id="A0A1M6QI22"/>
<organism evidence="2 3">
    <name type="scientific">Nocardiopsis flavescens</name>
    <dbReference type="NCBI Taxonomy" id="758803"/>
    <lineage>
        <taxon>Bacteria</taxon>
        <taxon>Bacillati</taxon>
        <taxon>Actinomycetota</taxon>
        <taxon>Actinomycetes</taxon>
        <taxon>Streptosporangiales</taxon>
        <taxon>Nocardiopsidaceae</taxon>
        <taxon>Nocardiopsis</taxon>
    </lineage>
</organism>
<gene>
    <name evidence="2" type="ORF">SAMN05421803_11570</name>
</gene>
<dbReference type="GO" id="GO:0003677">
    <property type="term" value="F:DNA binding"/>
    <property type="evidence" value="ECO:0007669"/>
    <property type="project" value="InterPro"/>
</dbReference>
<sequence>MTTEKKLLRVEEAAALLGIGRTRAYEQIKLGRLRSVKIGTSRLVPTTALDEFVSLLLEESRHDQAA</sequence>